<feature type="region of interest" description="Disordered" evidence="12">
    <location>
        <begin position="51"/>
        <end position="94"/>
    </location>
</feature>
<evidence type="ECO:0000256" key="10">
    <source>
        <dbReference type="RuleBase" id="RU364128"/>
    </source>
</evidence>
<comment type="function">
    <text evidence="9">Required for the maintenance of the structure of the mitochondrial inner membrane. Involved in mitochondrial morphology. Causes growth arrest when highly overexpressed.</text>
</comment>
<dbReference type="GO" id="GO:0007007">
    <property type="term" value="P:inner mitochondrial membrane organization"/>
    <property type="evidence" value="ECO:0007669"/>
    <property type="project" value="TreeGrafter"/>
</dbReference>
<protein>
    <recommendedName>
        <fullName evidence="10">Sensitive to high expression protein 9, mitochondrial</fullName>
    </recommendedName>
</protein>
<gene>
    <name evidence="13" type="ORF">D6D13_04091</name>
</gene>
<dbReference type="Pfam" id="PF05546">
    <property type="entry name" value="She9_MDM33"/>
    <property type="match status" value="1"/>
</dbReference>
<evidence type="ECO:0000256" key="12">
    <source>
        <dbReference type="SAM" id="MobiDB-lite"/>
    </source>
</evidence>
<evidence type="ECO:0000256" key="4">
    <source>
        <dbReference type="ARBA" id="ARBA00022946"/>
    </source>
</evidence>
<comment type="similarity">
    <text evidence="1 10">Belongs to the SHE9 family.</text>
</comment>
<evidence type="ECO:0000256" key="11">
    <source>
        <dbReference type="SAM" id="Coils"/>
    </source>
</evidence>
<keyword evidence="8 10" id="KW-0472">Membrane</keyword>
<evidence type="ECO:0000256" key="1">
    <source>
        <dbReference type="ARBA" id="ARBA00007472"/>
    </source>
</evidence>
<evidence type="ECO:0000256" key="5">
    <source>
        <dbReference type="ARBA" id="ARBA00022989"/>
    </source>
</evidence>
<keyword evidence="2 10" id="KW-0812">Transmembrane</keyword>
<evidence type="ECO:0000256" key="8">
    <source>
        <dbReference type="ARBA" id="ARBA00023136"/>
    </source>
</evidence>
<accession>A0A4S9CYS7</accession>
<evidence type="ECO:0000256" key="3">
    <source>
        <dbReference type="ARBA" id="ARBA00022792"/>
    </source>
</evidence>
<organism evidence="13">
    <name type="scientific">Aureobasidium pullulans</name>
    <name type="common">Black yeast</name>
    <name type="synonym">Pullularia pullulans</name>
    <dbReference type="NCBI Taxonomy" id="5580"/>
    <lineage>
        <taxon>Eukaryota</taxon>
        <taxon>Fungi</taxon>
        <taxon>Dikarya</taxon>
        <taxon>Ascomycota</taxon>
        <taxon>Pezizomycotina</taxon>
        <taxon>Dothideomycetes</taxon>
        <taxon>Dothideomycetidae</taxon>
        <taxon>Dothideales</taxon>
        <taxon>Saccotheciaceae</taxon>
        <taxon>Aureobasidium</taxon>
    </lineage>
</organism>
<keyword evidence="5 10" id="KW-1133">Transmembrane helix</keyword>
<dbReference type="AlphaFoldDB" id="A0A4S9CYS7"/>
<dbReference type="InterPro" id="IPR008839">
    <property type="entry name" value="MDM33_fungi"/>
</dbReference>
<dbReference type="EMBL" id="QZAS01000011">
    <property type="protein sequence ID" value="THX12776.1"/>
    <property type="molecule type" value="Genomic_DNA"/>
</dbReference>
<evidence type="ECO:0000313" key="13">
    <source>
        <dbReference type="EMBL" id="THX12776.1"/>
    </source>
</evidence>
<comment type="subunit">
    <text evidence="10">Homooligomer.</text>
</comment>
<feature type="compositionally biased region" description="Low complexity" evidence="12">
    <location>
        <begin position="129"/>
        <end position="140"/>
    </location>
</feature>
<reference evidence="13" key="1">
    <citation type="submission" date="2018-10" db="EMBL/GenBank/DDBJ databases">
        <title>Fifty Aureobasidium pullulans genomes reveal a recombining polyextremotolerant generalist.</title>
        <authorList>
            <person name="Gostincar C."/>
            <person name="Turk M."/>
            <person name="Zajc J."/>
            <person name="Gunde-Cimerman N."/>
        </authorList>
    </citation>
    <scope>NUCLEOTIDE SEQUENCE [LARGE SCALE GENOMIC DNA]</scope>
    <source>
        <strain evidence="13">EXF-10085</strain>
    </source>
</reference>
<feature type="region of interest" description="Disordered" evidence="12">
    <location>
        <begin position="109"/>
        <end position="168"/>
    </location>
</feature>
<dbReference type="PANTHER" id="PTHR31961:SF3">
    <property type="entry name" value="SENSITIVE TO HIGH EXPRESSION PROTEIN 9, MITOCHONDRIAL"/>
    <property type="match status" value="1"/>
</dbReference>
<sequence length="571" mass="63511">MSTPTPPYALLRNILASARTSSVITRPFTSHCRQTSTNTVSVHKAQWIGKRQWSSSAWRAAATPGRDDPESKDDKTKAAEPQKPDERFYMPPPPEHIQQRIDAAIMDAARAAAPVRPTPPPPQPKPEPVKSAPPIEQQPIEPAPTPVSEALEDAQKETPPVEEPVKTEAEIVSEKIEKMAKEEAVAAEEALPSSQQAQRWHLSKRVQERMDELLAKAALVSHKVNNYTGTDYSGIERLRRDIIDQEQVVKAAHAEVTAAKVAYTTSYSQQAASQKEVVGLLERKHSWSASDLERYMSLIRSEHLNEQAVQAAKEHLANAERELEDARGKLEKKERKQYHEEQIWSDTIRRNSTWVTFGLMGLNIFLLLANLVIFEPWRRRRIVREIKTALDEKTTMAPSMAPAVEAEVDKVVEPAGQTLEKLEEKVVETVETAPPEAMPEVVSEVAPPDVQPEAMADSEVAVGETTLAAGEVLPEEAVEISDPIAEMNEAAEKAIEEPVQRREPENWEEKFALWKEILSTNLALFKAKLQDLFSDRQVTVKRIDVTTIALEGAAAGVAVVGLVWALLTTRS</sequence>
<keyword evidence="7 10" id="KW-0496">Mitochondrion</keyword>
<keyword evidence="3 10" id="KW-0999">Mitochondrion inner membrane</keyword>
<dbReference type="PANTHER" id="PTHR31961">
    <property type="entry name" value="SENSITIVE TO HIGH EXPRESSION PROTEIN 9, MITOCHONDRIAL"/>
    <property type="match status" value="1"/>
</dbReference>
<name>A0A4S9CYS7_AURPU</name>
<evidence type="ECO:0000256" key="7">
    <source>
        <dbReference type="ARBA" id="ARBA00023128"/>
    </source>
</evidence>
<feature type="coiled-coil region" evidence="11">
    <location>
        <begin position="309"/>
        <end position="336"/>
    </location>
</feature>
<evidence type="ECO:0000256" key="9">
    <source>
        <dbReference type="ARBA" id="ARBA00024807"/>
    </source>
</evidence>
<dbReference type="GO" id="GO:0005743">
    <property type="term" value="C:mitochondrial inner membrane"/>
    <property type="evidence" value="ECO:0007669"/>
    <property type="project" value="UniProtKB-SubCell"/>
</dbReference>
<proteinExistence type="inferred from homology"/>
<feature type="transmembrane region" description="Helical" evidence="10">
    <location>
        <begin position="354"/>
        <end position="374"/>
    </location>
</feature>
<feature type="compositionally biased region" description="Low complexity" evidence="12">
    <location>
        <begin position="53"/>
        <end position="62"/>
    </location>
</feature>
<comment type="subcellular location">
    <subcellularLocation>
        <location evidence="10">Mitochondrion inner membrane</location>
        <topology evidence="10">Multi-pass membrane protein</topology>
    </subcellularLocation>
</comment>
<keyword evidence="4 10" id="KW-0809">Transit peptide</keyword>
<feature type="transmembrane region" description="Helical" evidence="10">
    <location>
        <begin position="545"/>
        <end position="567"/>
    </location>
</feature>
<feature type="compositionally biased region" description="Basic and acidic residues" evidence="12">
    <location>
        <begin position="65"/>
        <end position="88"/>
    </location>
</feature>
<comment type="caution">
    <text evidence="13">The sequence shown here is derived from an EMBL/GenBank/DDBJ whole genome shotgun (WGS) entry which is preliminary data.</text>
</comment>
<evidence type="ECO:0000256" key="2">
    <source>
        <dbReference type="ARBA" id="ARBA00022692"/>
    </source>
</evidence>
<evidence type="ECO:0000256" key="6">
    <source>
        <dbReference type="ARBA" id="ARBA00023054"/>
    </source>
</evidence>
<feature type="compositionally biased region" description="Pro residues" evidence="12">
    <location>
        <begin position="116"/>
        <end position="126"/>
    </location>
</feature>
<keyword evidence="6 11" id="KW-0175">Coiled coil</keyword>